<evidence type="ECO:0000256" key="1">
    <source>
        <dbReference type="ARBA" id="ARBA00000085"/>
    </source>
</evidence>
<dbReference type="EMBL" id="JALBUR010000009">
    <property type="protein sequence ID" value="MDX8419503.1"/>
    <property type="molecule type" value="Genomic_DNA"/>
</dbReference>
<comment type="caution">
    <text evidence="14">The sequence shown here is derived from an EMBL/GenBank/DDBJ whole genome shotgun (WGS) entry which is preliminary data.</text>
</comment>
<dbReference type="Gene3D" id="3.30.450.20">
    <property type="entry name" value="PAS domain"/>
    <property type="match status" value="2"/>
</dbReference>
<dbReference type="AlphaFoldDB" id="A0AB35U240"/>
<gene>
    <name evidence="14" type="ORF">MOZ60_05265</name>
</gene>
<dbReference type="SMART" id="SM00387">
    <property type="entry name" value="HATPase_c"/>
    <property type="match status" value="1"/>
</dbReference>
<comment type="catalytic activity">
    <reaction evidence="1">
        <text>ATP + protein L-histidine = ADP + protein N-phospho-L-histidine.</text>
        <dbReference type="EC" id="2.7.13.3"/>
    </reaction>
</comment>
<dbReference type="RefSeq" id="WP_370595907.1">
    <property type="nucleotide sequence ID" value="NZ_JALBUR010000009.1"/>
</dbReference>
<evidence type="ECO:0000259" key="13">
    <source>
        <dbReference type="PROSITE" id="PS50109"/>
    </source>
</evidence>
<keyword evidence="7 12" id="KW-1133">Transmembrane helix</keyword>
<feature type="transmembrane region" description="Helical" evidence="12">
    <location>
        <begin position="12"/>
        <end position="36"/>
    </location>
</feature>
<dbReference type="InterPro" id="IPR033479">
    <property type="entry name" value="dCache_1"/>
</dbReference>
<evidence type="ECO:0000256" key="11">
    <source>
        <dbReference type="SAM" id="MobiDB-lite"/>
    </source>
</evidence>
<dbReference type="SUPFAM" id="SSF55874">
    <property type="entry name" value="ATPase domain of HSP90 chaperone/DNA topoisomerase II/histidine kinase"/>
    <property type="match status" value="1"/>
</dbReference>
<feature type="transmembrane region" description="Helical" evidence="12">
    <location>
        <begin position="295"/>
        <end position="314"/>
    </location>
</feature>
<accession>A0AB35U240</accession>
<dbReference type="PANTHER" id="PTHR34220:SF7">
    <property type="entry name" value="SENSOR HISTIDINE KINASE YPDA"/>
    <property type="match status" value="1"/>
</dbReference>
<dbReference type="Gene3D" id="3.30.565.10">
    <property type="entry name" value="Histidine kinase-like ATPase, C-terminal domain"/>
    <property type="match status" value="1"/>
</dbReference>
<dbReference type="Pfam" id="PF02518">
    <property type="entry name" value="HATPase_c"/>
    <property type="match status" value="1"/>
</dbReference>
<keyword evidence="8" id="KW-0902">Two-component regulatory system</keyword>
<keyword evidence="15" id="KW-1185">Reference proteome</keyword>
<dbReference type="InterPro" id="IPR004358">
    <property type="entry name" value="Sig_transdc_His_kin-like_C"/>
</dbReference>
<evidence type="ECO:0000256" key="9">
    <source>
        <dbReference type="ARBA" id="ARBA00023136"/>
    </source>
</evidence>
<dbReference type="EC" id="2.7.13.3" evidence="3"/>
<dbReference type="Pfam" id="PF06580">
    <property type="entry name" value="His_kinase"/>
    <property type="match status" value="1"/>
</dbReference>
<evidence type="ECO:0000256" key="4">
    <source>
        <dbReference type="ARBA" id="ARBA00022475"/>
    </source>
</evidence>
<evidence type="ECO:0000313" key="15">
    <source>
        <dbReference type="Proteomes" id="UP001286174"/>
    </source>
</evidence>
<feature type="compositionally biased region" description="Basic and acidic residues" evidence="11">
    <location>
        <begin position="591"/>
        <end position="610"/>
    </location>
</feature>
<evidence type="ECO:0000256" key="2">
    <source>
        <dbReference type="ARBA" id="ARBA00004651"/>
    </source>
</evidence>
<evidence type="ECO:0000256" key="7">
    <source>
        <dbReference type="ARBA" id="ARBA00022989"/>
    </source>
</evidence>
<dbReference type="Pfam" id="PF02743">
    <property type="entry name" value="dCache_1"/>
    <property type="match status" value="1"/>
</dbReference>
<feature type="region of interest" description="Disordered" evidence="11">
    <location>
        <begin position="585"/>
        <end position="610"/>
    </location>
</feature>
<protein>
    <recommendedName>
        <fullName evidence="3">histidine kinase</fullName>
        <ecNumber evidence="3">2.7.13.3</ecNumber>
    </recommendedName>
</protein>
<evidence type="ECO:0000256" key="10">
    <source>
        <dbReference type="SAM" id="Coils"/>
    </source>
</evidence>
<keyword evidence="9 12" id="KW-0472">Membrane</keyword>
<evidence type="ECO:0000256" key="12">
    <source>
        <dbReference type="SAM" id="Phobius"/>
    </source>
</evidence>
<dbReference type="GO" id="GO:0005886">
    <property type="term" value="C:plasma membrane"/>
    <property type="evidence" value="ECO:0007669"/>
    <property type="project" value="UniProtKB-SubCell"/>
</dbReference>
<dbReference type="InterPro" id="IPR036890">
    <property type="entry name" value="HATPase_C_sf"/>
</dbReference>
<keyword evidence="6 14" id="KW-0808">Transferase</keyword>
<dbReference type="GO" id="GO:0000155">
    <property type="term" value="F:phosphorelay sensor kinase activity"/>
    <property type="evidence" value="ECO:0007669"/>
    <property type="project" value="InterPro"/>
</dbReference>
<evidence type="ECO:0000256" key="5">
    <source>
        <dbReference type="ARBA" id="ARBA00022692"/>
    </source>
</evidence>
<name>A0AB35U240_9FIRM</name>
<organism evidence="14 15">
    <name type="scientific">Grylomicrobium aquisgranensis</name>
    <dbReference type="NCBI Taxonomy" id="2926318"/>
    <lineage>
        <taxon>Bacteria</taxon>
        <taxon>Bacillati</taxon>
        <taxon>Bacillota</taxon>
        <taxon>Erysipelotrichia</taxon>
        <taxon>Erysipelotrichales</taxon>
        <taxon>Erysipelotrichaceae</taxon>
        <taxon>Grylomicrobium</taxon>
    </lineage>
</organism>
<dbReference type="InterPro" id="IPR050640">
    <property type="entry name" value="Bact_2-comp_sensor_kinase"/>
</dbReference>
<evidence type="ECO:0000256" key="6">
    <source>
        <dbReference type="ARBA" id="ARBA00022777"/>
    </source>
</evidence>
<keyword evidence="4" id="KW-1003">Cell membrane</keyword>
<evidence type="ECO:0000256" key="8">
    <source>
        <dbReference type="ARBA" id="ARBA00023012"/>
    </source>
</evidence>
<sequence>MKRSLPKQPRSIRLIILISYSIASMMIVAILGFSFANMFSKRTRKMLTENTSNVSRQEVINIEAYLANMRGIANALYYDVIKSADLANSDLSERISLLYAANSDEIVSIALFKEDGSLVSSAPAVPLKPGVDPSEQAWFTTALAEVENVHFSQPHIQNLFISNTYSYNWVISLSMAVDLNENGTASRGVLLVDMNYQDLEQLLESTNQDMSSRYTYLLSDTGVMIYHPYQSQIQANHYQENTGDILKEQDGAHHEIFNGSRRIIYIDTVSYTGWKLVSVIPASALAIDARSTRCLIVMILSLTIMIMILINRALANRVSGPLIRLNDAIANMEGVRNIPASVYANGSREVQELGSTLHSYMNQINRLMDDMVEEEEEKRRSELDALQAQINPHFLYNTLDSIVWMIEGGRNQEAVYMITQLASFFRMSLNRGKAMISIGNEIKQAQSYLAIQKIRYKQSFQDYYEIEDGIENDMIVKLVIQPILENAIYHGIKEAEQDGEIRIHGWKEDHDIYIAISDNGYGMTPEEVRSILDEKKRPAVEKHGSGVGLINVDKRLRLRFGEGYGLKVESELDEGTTVTIHIPAIEATPENLERYENGKEGEPHEPPQAQ</sequence>
<comment type="subcellular location">
    <subcellularLocation>
        <location evidence="2">Cell membrane</location>
        <topology evidence="2">Multi-pass membrane protein</topology>
    </subcellularLocation>
</comment>
<evidence type="ECO:0000256" key="3">
    <source>
        <dbReference type="ARBA" id="ARBA00012438"/>
    </source>
</evidence>
<feature type="domain" description="Histidine kinase" evidence="13">
    <location>
        <begin position="480"/>
        <end position="586"/>
    </location>
</feature>
<dbReference type="PROSITE" id="PS50109">
    <property type="entry name" value="HIS_KIN"/>
    <property type="match status" value="1"/>
</dbReference>
<keyword evidence="10" id="KW-0175">Coiled coil</keyword>
<keyword evidence="5 12" id="KW-0812">Transmembrane</keyword>
<proteinExistence type="predicted"/>
<evidence type="ECO:0000313" key="14">
    <source>
        <dbReference type="EMBL" id="MDX8419503.1"/>
    </source>
</evidence>
<dbReference type="InterPro" id="IPR005467">
    <property type="entry name" value="His_kinase_dom"/>
</dbReference>
<reference evidence="14 15" key="1">
    <citation type="submission" date="2022-03" db="EMBL/GenBank/DDBJ databases">
        <title>Novel taxa within the pig intestine.</title>
        <authorList>
            <person name="Wylensek D."/>
            <person name="Bishof K."/>
            <person name="Afrizal A."/>
            <person name="Clavel T."/>
        </authorList>
    </citation>
    <scope>NUCLEOTIDE SEQUENCE [LARGE SCALE GENOMIC DNA]</scope>
    <source>
        <strain evidence="14 15">CLA-KB-P133</strain>
    </source>
</reference>
<feature type="coiled-coil region" evidence="10">
    <location>
        <begin position="357"/>
        <end position="384"/>
    </location>
</feature>
<dbReference type="InterPro" id="IPR003594">
    <property type="entry name" value="HATPase_dom"/>
</dbReference>
<dbReference type="PRINTS" id="PR00344">
    <property type="entry name" value="BCTRLSENSOR"/>
</dbReference>
<dbReference type="Proteomes" id="UP001286174">
    <property type="component" value="Unassembled WGS sequence"/>
</dbReference>
<dbReference type="PANTHER" id="PTHR34220">
    <property type="entry name" value="SENSOR HISTIDINE KINASE YPDA"/>
    <property type="match status" value="1"/>
</dbReference>
<dbReference type="CDD" id="cd12912">
    <property type="entry name" value="PDC2_MCP_like"/>
    <property type="match status" value="1"/>
</dbReference>
<dbReference type="InterPro" id="IPR010559">
    <property type="entry name" value="Sig_transdc_His_kin_internal"/>
</dbReference>
<keyword evidence="6 14" id="KW-0418">Kinase</keyword>